<dbReference type="RefSeq" id="WP_193638425.1">
    <property type="nucleotide sequence ID" value="NZ_JADCSA010000009.1"/>
</dbReference>
<keyword evidence="3 6" id="KW-0812">Transmembrane</keyword>
<protein>
    <submittedName>
        <fullName evidence="7">LysE family translocator</fullName>
    </submittedName>
</protein>
<feature type="transmembrane region" description="Helical" evidence="6">
    <location>
        <begin position="141"/>
        <end position="165"/>
    </location>
</feature>
<dbReference type="InterPro" id="IPR001123">
    <property type="entry name" value="LeuE-type"/>
</dbReference>
<evidence type="ECO:0000256" key="5">
    <source>
        <dbReference type="ARBA" id="ARBA00023136"/>
    </source>
</evidence>
<keyword evidence="4 6" id="KW-1133">Transmembrane helix</keyword>
<feature type="transmembrane region" description="Helical" evidence="6">
    <location>
        <begin position="177"/>
        <end position="198"/>
    </location>
</feature>
<accession>A0ABR9RU67</accession>
<feature type="transmembrane region" description="Helical" evidence="6">
    <location>
        <begin position="35"/>
        <end position="54"/>
    </location>
</feature>
<keyword evidence="5 6" id="KW-0472">Membrane</keyword>
<dbReference type="Pfam" id="PF01810">
    <property type="entry name" value="LysE"/>
    <property type="match status" value="1"/>
</dbReference>
<evidence type="ECO:0000256" key="6">
    <source>
        <dbReference type="SAM" id="Phobius"/>
    </source>
</evidence>
<dbReference type="Proteomes" id="UP000756387">
    <property type="component" value="Unassembled WGS sequence"/>
</dbReference>
<evidence type="ECO:0000256" key="4">
    <source>
        <dbReference type="ARBA" id="ARBA00022989"/>
    </source>
</evidence>
<proteinExistence type="predicted"/>
<organism evidence="7 8">
    <name type="scientific">Nocardioides malaquae</name>
    <dbReference type="NCBI Taxonomy" id="2773426"/>
    <lineage>
        <taxon>Bacteria</taxon>
        <taxon>Bacillati</taxon>
        <taxon>Actinomycetota</taxon>
        <taxon>Actinomycetes</taxon>
        <taxon>Propionibacteriales</taxon>
        <taxon>Nocardioidaceae</taxon>
        <taxon>Nocardioides</taxon>
    </lineage>
</organism>
<dbReference type="PANTHER" id="PTHR30086">
    <property type="entry name" value="ARGININE EXPORTER PROTEIN ARGO"/>
    <property type="match status" value="1"/>
</dbReference>
<reference evidence="7 8" key="1">
    <citation type="submission" date="2020-10" db="EMBL/GenBank/DDBJ databases">
        <title>Nocardioides sp. isolated from sludge.</title>
        <authorList>
            <person name="Zhang X."/>
        </authorList>
    </citation>
    <scope>NUCLEOTIDE SEQUENCE [LARGE SCALE GENOMIC DNA]</scope>
    <source>
        <strain evidence="7 8">Y6</strain>
    </source>
</reference>
<dbReference type="PANTHER" id="PTHR30086:SF20">
    <property type="entry name" value="ARGININE EXPORTER PROTEIN ARGO-RELATED"/>
    <property type="match status" value="1"/>
</dbReference>
<name>A0ABR9RU67_9ACTN</name>
<comment type="caution">
    <text evidence="7">The sequence shown here is derived from an EMBL/GenBank/DDBJ whole genome shotgun (WGS) entry which is preliminary data.</text>
</comment>
<sequence length="204" mass="21554">MTDLWLFLPACFALNLTFGPSNLLSVTFGAQQGVGFAVVAGTARLVAFAPMILASALGLGALLSVSAVAFGVLKVLGAAYLIYLGVRLLIDAKPKDLGETTAPMSLRAALRSEGTVALTNPKAILIFTVFLPQFVNVDRYWSSYAVVGLSFLVLEVAAIATYAALGRLARTFAATRLHWLQRASGVGMILFGGLMVFARQPAEL</sequence>
<comment type="subcellular location">
    <subcellularLocation>
        <location evidence="1">Cell membrane</location>
        <topology evidence="1">Multi-pass membrane protein</topology>
    </subcellularLocation>
</comment>
<evidence type="ECO:0000313" key="7">
    <source>
        <dbReference type="EMBL" id="MBE7325094.1"/>
    </source>
</evidence>
<evidence type="ECO:0000256" key="3">
    <source>
        <dbReference type="ARBA" id="ARBA00022692"/>
    </source>
</evidence>
<keyword evidence="8" id="KW-1185">Reference proteome</keyword>
<evidence type="ECO:0000313" key="8">
    <source>
        <dbReference type="Proteomes" id="UP000756387"/>
    </source>
</evidence>
<feature type="transmembrane region" description="Helical" evidence="6">
    <location>
        <begin position="61"/>
        <end position="83"/>
    </location>
</feature>
<keyword evidence="2" id="KW-1003">Cell membrane</keyword>
<gene>
    <name evidence="7" type="ORF">IEQ44_10525</name>
</gene>
<dbReference type="EMBL" id="JADCSA010000009">
    <property type="protein sequence ID" value="MBE7325094.1"/>
    <property type="molecule type" value="Genomic_DNA"/>
</dbReference>
<evidence type="ECO:0000256" key="1">
    <source>
        <dbReference type="ARBA" id="ARBA00004651"/>
    </source>
</evidence>
<evidence type="ECO:0000256" key="2">
    <source>
        <dbReference type="ARBA" id="ARBA00022475"/>
    </source>
</evidence>